<feature type="domain" description="ATPase dynein-related AAA" evidence="4">
    <location>
        <begin position="986"/>
        <end position="1022"/>
    </location>
</feature>
<feature type="coiled-coil region" evidence="2">
    <location>
        <begin position="834"/>
        <end position="873"/>
    </location>
</feature>
<evidence type="ECO:0000256" key="2">
    <source>
        <dbReference type="SAM" id="Coils"/>
    </source>
</evidence>
<accession>A0A7J6L8K1</accession>
<dbReference type="InterPro" id="IPR011704">
    <property type="entry name" value="ATPase_dyneun-rel_AAA"/>
</dbReference>
<dbReference type="GO" id="GO:0051603">
    <property type="term" value="P:proteolysis involved in protein catabolic process"/>
    <property type="evidence" value="ECO:0007669"/>
    <property type="project" value="TreeGrafter"/>
</dbReference>
<name>A0A7J6L8K1_PERCH</name>
<dbReference type="OrthoDB" id="1721884at2759"/>
<evidence type="ECO:0000256" key="1">
    <source>
        <dbReference type="PROSITE-ProRule" id="PRU00259"/>
    </source>
</evidence>
<feature type="coiled-coil region" evidence="2">
    <location>
        <begin position="768"/>
        <end position="809"/>
    </location>
</feature>
<dbReference type="GO" id="GO:0016887">
    <property type="term" value="F:ATP hydrolysis activity"/>
    <property type="evidence" value="ECO:0007669"/>
    <property type="project" value="InterPro"/>
</dbReference>
<evidence type="ECO:0000256" key="3">
    <source>
        <dbReference type="SAM" id="MobiDB-lite"/>
    </source>
</evidence>
<protein>
    <recommendedName>
        <fullName evidence="4">ATPase dynein-related AAA domain-containing protein</fullName>
    </recommendedName>
</protein>
<gene>
    <name evidence="5" type="ORF">FOL47_009396</name>
</gene>
<feature type="repeat" description="ARM" evidence="1">
    <location>
        <begin position="321"/>
        <end position="365"/>
    </location>
</feature>
<dbReference type="InterPro" id="IPR050052">
    <property type="entry name" value="ATP-dep_Clp_protease_ClpX"/>
</dbReference>
<dbReference type="Gene3D" id="1.25.10.10">
    <property type="entry name" value="Leucine-rich Repeat Variant"/>
    <property type="match status" value="1"/>
</dbReference>
<dbReference type="InterPro" id="IPR000225">
    <property type="entry name" value="Armadillo"/>
</dbReference>
<feature type="region of interest" description="Disordered" evidence="3">
    <location>
        <begin position="15"/>
        <end position="43"/>
    </location>
</feature>
<dbReference type="PANTHER" id="PTHR48102">
    <property type="entry name" value="ATP-DEPENDENT CLP PROTEASE ATP-BINDING SUBUNIT CLPX-LIKE, MITOCHONDRIAL-RELATED"/>
    <property type="match status" value="1"/>
</dbReference>
<dbReference type="Pfam" id="PF07728">
    <property type="entry name" value="AAA_5"/>
    <property type="match status" value="1"/>
</dbReference>
<keyword evidence="2" id="KW-0175">Coiled coil</keyword>
<feature type="compositionally biased region" description="Polar residues" evidence="3">
    <location>
        <begin position="728"/>
        <end position="743"/>
    </location>
</feature>
<evidence type="ECO:0000313" key="5">
    <source>
        <dbReference type="EMBL" id="KAF4655538.1"/>
    </source>
</evidence>
<dbReference type="PANTHER" id="PTHR48102:SF3">
    <property type="entry name" value="ATP-DEPENDENT PROTEASE ATPASE SUBUNIT HSLU"/>
    <property type="match status" value="1"/>
</dbReference>
<dbReference type="PROSITE" id="PS50176">
    <property type="entry name" value="ARM_REPEAT"/>
    <property type="match status" value="1"/>
</dbReference>
<dbReference type="SUPFAM" id="SSF48371">
    <property type="entry name" value="ARM repeat"/>
    <property type="match status" value="1"/>
</dbReference>
<sequence>MSFLFNLASTITSALEGDPTPVSAENARHDPSEGNNSDSAKWESTAVSKATSVAKEGADFFSALADSMDRDVSTYDVVEGIKECRNSKDATPMDLRHNAHLSESLDRLRESADKSVDSLLVNQDNGKSDEGLSNIGILLSLLNRVLAGDDDSPLRLDASNDYTDDIVGNILAVVQKLWDNLEEECDANEDSVAWPTVVSMIMSRTSDGATFIRSLEVNVNSSCKICNSIVRQSEAVGLSSARESLTEALVHSPRALGALLGAISALASEDGLQLSEQEPAPAELEFLYHMLVSVSGVSADDSDEERRTDGGDLQKIVCFQGGVESLVALARSNSTQLLVVAACAACLYQLSVNEGCRKYIMATGLLKSLVDLCYIIVSRVGAEVDYDIEGNSVLASIVSCITSFGTADIQKVSTSSELRLESFKALTRALDGEIATELPEEIRWLSQLLVHIGLDESSAPGIMRYAVEAMLTSAGSDDADGPISDMRRDMMEEVRGVPVSLSKYLCTAPGIVNSSLRDGKQSPVRAEFALRMLSVAHQEHAEVGEIYFEGRVEILSDISSLVRALADAGNDAADTPTDMNGEYQLLLLAQALRVLFLWAAGSSSTGELRRYTCDEIGNSPLLLPALTALASRQASSAGQTEIHISGLACAILGASVTSGNTLVQDTVEAKVTVKTFVSNMSALLQLKYQKSEDGILAKDGPEVWSDLQRTLDGTKKCFVQGLLSKATPSGNISEQSAEASTDSGNGGAPSVHNDDTGEEVTTGRSVSNEQLKNIVAGYQSIISAHEQELTELRKEVDRLHAENEKLKSSLEAQGMKMSEAGDCDATMALVDRVAKSLRDKIDSLTKQLADAQAQAAENRAKTHRQLLAEDNERRTRMMEALGKRDRSTAGWQYLDQILTLRALFQMLALWRVAPTSRPDGTRPTKVWSAKDSSYACPAPKELVKHLDEFIIGQYDAKRVVAIAVRDRWRRQQISDASLRKELLPTNILLEGPSGCGKTEIARRLADVIGAPLVKVVATKYTEVGFIGEDTQTMIHELADASYDMERKRVMSEVQ</sequence>
<proteinExistence type="predicted"/>
<feature type="region of interest" description="Disordered" evidence="3">
    <location>
        <begin position="728"/>
        <end position="764"/>
    </location>
</feature>
<dbReference type="SUPFAM" id="SSF52540">
    <property type="entry name" value="P-loop containing nucleoside triphosphate hydrolases"/>
    <property type="match status" value="1"/>
</dbReference>
<evidence type="ECO:0000313" key="6">
    <source>
        <dbReference type="Proteomes" id="UP000591131"/>
    </source>
</evidence>
<dbReference type="InterPro" id="IPR027417">
    <property type="entry name" value="P-loop_NTPase"/>
</dbReference>
<dbReference type="Gene3D" id="3.40.50.300">
    <property type="entry name" value="P-loop containing nucleotide triphosphate hydrolases"/>
    <property type="match status" value="1"/>
</dbReference>
<reference evidence="5 6" key="1">
    <citation type="submission" date="2020-04" db="EMBL/GenBank/DDBJ databases">
        <title>Perkinsus chesapeaki whole genome sequence.</title>
        <authorList>
            <person name="Bogema D.R."/>
        </authorList>
    </citation>
    <scope>NUCLEOTIDE SEQUENCE [LARGE SCALE GENOMIC DNA]</scope>
    <source>
        <strain evidence="5">ATCC PRA-425</strain>
    </source>
</reference>
<evidence type="ECO:0000259" key="4">
    <source>
        <dbReference type="Pfam" id="PF07728"/>
    </source>
</evidence>
<dbReference type="Proteomes" id="UP000591131">
    <property type="component" value="Unassembled WGS sequence"/>
</dbReference>
<dbReference type="InterPro" id="IPR011989">
    <property type="entry name" value="ARM-like"/>
</dbReference>
<dbReference type="EMBL" id="JAAPAO010000651">
    <property type="protein sequence ID" value="KAF4655538.1"/>
    <property type="molecule type" value="Genomic_DNA"/>
</dbReference>
<dbReference type="AlphaFoldDB" id="A0A7J6L8K1"/>
<dbReference type="InterPro" id="IPR016024">
    <property type="entry name" value="ARM-type_fold"/>
</dbReference>
<keyword evidence="6" id="KW-1185">Reference proteome</keyword>
<comment type="caution">
    <text evidence="5">The sequence shown here is derived from an EMBL/GenBank/DDBJ whole genome shotgun (WGS) entry which is preliminary data.</text>
</comment>
<dbReference type="GO" id="GO:0009376">
    <property type="term" value="C:HslUV protease complex"/>
    <property type="evidence" value="ECO:0007669"/>
    <property type="project" value="TreeGrafter"/>
</dbReference>
<organism evidence="5 6">
    <name type="scientific">Perkinsus chesapeaki</name>
    <name type="common">Clam parasite</name>
    <name type="synonym">Perkinsus andrewsi</name>
    <dbReference type="NCBI Taxonomy" id="330153"/>
    <lineage>
        <taxon>Eukaryota</taxon>
        <taxon>Sar</taxon>
        <taxon>Alveolata</taxon>
        <taxon>Perkinsozoa</taxon>
        <taxon>Perkinsea</taxon>
        <taxon>Perkinsida</taxon>
        <taxon>Perkinsidae</taxon>
        <taxon>Perkinsus</taxon>
    </lineage>
</organism>
<feature type="non-terminal residue" evidence="5">
    <location>
        <position position="1"/>
    </location>
</feature>
<dbReference type="GO" id="GO:0005524">
    <property type="term" value="F:ATP binding"/>
    <property type="evidence" value="ECO:0007669"/>
    <property type="project" value="InterPro"/>
</dbReference>